<dbReference type="Gene3D" id="3.40.50.300">
    <property type="entry name" value="P-loop containing nucleotide triphosphate hydrolases"/>
    <property type="match status" value="1"/>
</dbReference>
<dbReference type="PROSITE" id="PS50082">
    <property type="entry name" value="WD_REPEATS_2"/>
    <property type="match status" value="8"/>
</dbReference>
<dbReference type="CDD" id="cd00200">
    <property type="entry name" value="WD40"/>
    <property type="match status" value="1"/>
</dbReference>
<feature type="repeat" description="WD" evidence="3">
    <location>
        <begin position="644"/>
        <end position="685"/>
    </location>
</feature>
<dbReference type="Proteomes" id="UP000707451">
    <property type="component" value="Unassembled WGS sequence"/>
</dbReference>
<feature type="repeat" description="WD" evidence="3">
    <location>
        <begin position="686"/>
        <end position="720"/>
    </location>
</feature>
<dbReference type="SUPFAM" id="SSF50978">
    <property type="entry name" value="WD40 repeat-like"/>
    <property type="match status" value="1"/>
</dbReference>
<feature type="repeat" description="WD" evidence="3">
    <location>
        <begin position="854"/>
        <end position="889"/>
    </location>
</feature>
<evidence type="ECO:0000259" key="4">
    <source>
        <dbReference type="Pfam" id="PF05729"/>
    </source>
</evidence>
<feature type="repeat" description="WD" evidence="3">
    <location>
        <begin position="590"/>
        <end position="631"/>
    </location>
</feature>
<dbReference type="SUPFAM" id="SSF141571">
    <property type="entry name" value="Pentapeptide repeat-like"/>
    <property type="match status" value="1"/>
</dbReference>
<protein>
    <recommendedName>
        <fullName evidence="4">NACHT domain-containing protein</fullName>
    </recommendedName>
</protein>
<evidence type="ECO:0000313" key="5">
    <source>
        <dbReference type="EMBL" id="KAG9066466.1"/>
    </source>
</evidence>
<gene>
    <name evidence="5" type="ORF">KI688_001692</name>
</gene>
<feature type="repeat" description="WD" evidence="3">
    <location>
        <begin position="891"/>
        <end position="925"/>
    </location>
</feature>
<dbReference type="InterPro" id="IPR050349">
    <property type="entry name" value="WD_LIS1/nudF_dynein_reg"/>
</dbReference>
<dbReference type="Pfam" id="PF00805">
    <property type="entry name" value="Pentapeptide"/>
    <property type="match status" value="1"/>
</dbReference>
<dbReference type="Gene3D" id="2.130.10.10">
    <property type="entry name" value="YVTN repeat-like/Quinoprotein amine dehydrogenase"/>
    <property type="match status" value="3"/>
</dbReference>
<dbReference type="SUPFAM" id="SSF52540">
    <property type="entry name" value="P-loop containing nucleoside triphosphate hydrolases"/>
    <property type="match status" value="1"/>
</dbReference>
<dbReference type="InterPro" id="IPR027417">
    <property type="entry name" value="P-loop_NTPase"/>
</dbReference>
<dbReference type="AlphaFoldDB" id="A0A9P7XVF4"/>
<dbReference type="InterPro" id="IPR007111">
    <property type="entry name" value="NACHT_NTPase"/>
</dbReference>
<dbReference type="PROSITE" id="PS00678">
    <property type="entry name" value="WD_REPEATS_1"/>
    <property type="match status" value="3"/>
</dbReference>
<dbReference type="InterPro" id="IPR011659">
    <property type="entry name" value="WD40"/>
</dbReference>
<dbReference type="PROSITE" id="PS50294">
    <property type="entry name" value="WD_REPEATS_REGION"/>
    <property type="match status" value="5"/>
</dbReference>
<keyword evidence="6" id="KW-1185">Reference proteome</keyword>
<dbReference type="InterPro" id="IPR001646">
    <property type="entry name" value="5peptide_repeat"/>
</dbReference>
<organism evidence="5 6">
    <name type="scientific">Linnemannia hyalina</name>
    <dbReference type="NCBI Taxonomy" id="64524"/>
    <lineage>
        <taxon>Eukaryota</taxon>
        <taxon>Fungi</taxon>
        <taxon>Fungi incertae sedis</taxon>
        <taxon>Mucoromycota</taxon>
        <taxon>Mortierellomycotina</taxon>
        <taxon>Mortierellomycetes</taxon>
        <taxon>Mortierellales</taxon>
        <taxon>Mortierellaceae</taxon>
        <taxon>Linnemannia</taxon>
    </lineage>
</organism>
<evidence type="ECO:0000256" key="2">
    <source>
        <dbReference type="ARBA" id="ARBA00022737"/>
    </source>
</evidence>
<dbReference type="Gene3D" id="2.160.20.80">
    <property type="entry name" value="E3 ubiquitin-protein ligase SopA"/>
    <property type="match status" value="1"/>
</dbReference>
<dbReference type="InterPro" id="IPR036322">
    <property type="entry name" value="WD40_repeat_dom_sf"/>
</dbReference>
<dbReference type="InterPro" id="IPR020472">
    <property type="entry name" value="WD40_PAC1"/>
</dbReference>
<dbReference type="InterPro" id="IPR001680">
    <property type="entry name" value="WD40_rpt"/>
</dbReference>
<dbReference type="PRINTS" id="PR00320">
    <property type="entry name" value="GPROTEINBRPT"/>
</dbReference>
<keyword evidence="1 3" id="KW-0853">WD repeat</keyword>
<feature type="domain" description="NACHT" evidence="4">
    <location>
        <begin position="109"/>
        <end position="267"/>
    </location>
</feature>
<evidence type="ECO:0000256" key="1">
    <source>
        <dbReference type="ARBA" id="ARBA00022574"/>
    </source>
</evidence>
<dbReference type="PANTHER" id="PTHR44129">
    <property type="entry name" value="WD REPEAT-CONTAINING PROTEIN POP1"/>
    <property type="match status" value="1"/>
</dbReference>
<evidence type="ECO:0000313" key="6">
    <source>
        <dbReference type="Proteomes" id="UP000707451"/>
    </source>
</evidence>
<evidence type="ECO:0000256" key="3">
    <source>
        <dbReference type="PROSITE-ProRule" id="PRU00221"/>
    </source>
</evidence>
<dbReference type="Pfam" id="PF00400">
    <property type="entry name" value="WD40"/>
    <property type="match status" value="7"/>
</dbReference>
<dbReference type="SUPFAM" id="SSF50969">
    <property type="entry name" value="YVTN repeat-like/Quinoprotein amine dehydrogenase"/>
    <property type="match status" value="1"/>
</dbReference>
<dbReference type="InterPro" id="IPR019775">
    <property type="entry name" value="WD40_repeat_CS"/>
</dbReference>
<reference evidence="5" key="1">
    <citation type="submission" date="2021-06" db="EMBL/GenBank/DDBJ databases">
        <title>Genome Sequence of Mortierella hyaline Strain SCG-10, a Cold-Adapted, Nitrate-Reducing Fungus Isolated from Soil in Minnesota, USA.</title>
        <authorList>
            <person name="Aldossari N."/>
        </authorList>
    </citation>
    <scope>NUCLEOTIDE SEQUENCE</scope>
    <source>
        <strain evidence="5">SCG-10</strain>
    </source>
</reference>
<feature type="repeat" description="WD" evidence="3">
    <location>
        <begin position="812"/>
        <end position="853"/>
    </location>
</feature>
<name>A0A9P7XVF4_9FUNG</name>
<proteinExistence type="predicted"/>
<accession>A0A9P7XVF4</accession>
<dbReference type="OrthoDB" id="2438020at2759"/>
<dbReference type="SMART" id="SM00320">
    <property type="entry name" value="WD40"/>
    <property type="match status" value="10"/>
</dbReference>
<dbReference type="InterPro" id="IPR015943">
    <property type="entry name" value="WD40/YVTN_repeat-like_dom_sf"/>
</dbReference>
<comment type="caution">
    <text evidence="5">The sequence shown here is derived from an EMBL/GenBank/DDBJ whole genome shotgun (WGS) entry which is preliminary data.</text>
</comment>
<feature type="repeat" description="WD" evidence="3">
    <location>
        <begin position="548"/>
        <end position="589"/>
    </location>
</feature>
<keyword evidence="2" id="KW-0677">Repeat</keyword>
<dbReference type="InterPro" id="IPR011044">
    <property type="entry name" value="Quino_amine_DH_bsu"/>
</dbReference>
<sequence length="967" mass="106985">MPFSSLRDNPLFQSNLVIPGASTDQGLNHDGERIFSQLVRGAKIGRVEVQELPTVEDALHTLRVQRREEYKQAVYIDPLAKLSITASDDMDLFLLMDKVNEFLAGDGQVMLILGDSGAGKSTFNRHLEYELWQKYKPGGRIPLFINLPELDRPDKNLIRKQLRSFEFSDEQIQNLRHHHQLLLICDGYDECQFLSNLHTTNELNRSGQQDIKLIITCRTQYLGPDYRDRFVPSVAGEYHRPANGRFHEAVIAPFTKNQIKTYVEKYTPFEPQSWVAKDYMDRLETIPNLMDLVKNPFLLTLALEALPEVVEGSLDLSRFRVTRVQLYDIFVDHWLRVNKRRLHEQRLDKSERETLYELQEDGFEKYAIKFQRELAVEIFKRQGGRPVVDYVHKRDNTSWKAPFFGPGTLLALLELSKLDPQASQAAANAISILVRAGVQFNGENLRGIRIPGADLTGGQFDSAQLCASDLTGVNLTKAWIRQAHFNAAQMDGVEFGELPYLKERLPIDSCAFSPDGKLLAFCGDNHSAPGRDKISVYDTETWKRIHSLQGHDSKIIGVAFSPCSRYLVSGSWDGRLVLWNCETGVVNRIMEGHSAGTSAVAFSPCGKQVASVSLDKSLRLCDINTGACKVYVSDAATLEPRSSWMSHIGNVTGVSFSPDGQLIVSCGGDSLVKLWDSNTGALISVFTGHTKPVTSVEFSPDGSNIASSSHDHTVRLWEVNPIGLSSQSSDSSDPRTGLAYSPDGRFLITGSFVGGVQQYNSETGDVALVIPVRTRGSECVAYSPDGLRFISGSRGGDLTAWDTQTGKAAFTMCGHARRVICVAFSPCGQQIASGGYDKTVRLWDARSGLLLRVFSDHIGEILSIAFSRDGLKVASGSWGGDIRVWDVESDITGLVWRPDALEFATSCKDGSVRVWKLVQDEETGRVAVKMIWSAGCIGLTVSDADFAGAVGLSAINRKLVEQRGAIV</sequence>
<dbReference type="Pfam" id="PF05729">
    <property type="entry name" value="NACHT"/>
    <property type="match status" value="1"/>
</dbReference>
<dbReference type="Pfam" id="PF07676">
    <property type="entry name" value="PD40"/>
    <property type="match status" value="1"/>
</dbReference>
<feature type="repeat" description="WD" evidence="3">
    <location>
        <begin position="780"/>
        <end position="811"/>
    </location>
</feature>
<dbReference type="EMBL" id="JAHRHY010000010">
    <property type="protein sequence ID" value="KAG9066466.1"/>
    <property type="molecule type" value="Genomic_DNA"/>
</dbReference>